<dbReference type="RefSeq" id="WP_171104931.1">
    <property type="nucleotide sequence ID" value="NZ_BMPT01000006.1"/>
</dbReference>
<protein>
    <recommendedName>
        <fullName evidence="4">DUF3000 family protein</fullName>
    </recommendedName>
</protein>
<name>A0A8H9L3V8_9MICO</name>
<evidence type="ECO:0000313" key="2">
    <source>
        <dbReference type="EMBL" id="GGM23770.1"/>
    </source>
</evidence>
<gene>
    <name evidence="2" type="ORF">GCM10010102_19320</name>
</gene>
<comment type="caution">
    <text evidence="2">The sequence shown here is derived from an EMBL/GenBank/DDBJ whole genome shotgun (WGS) entry which is preliminary data.</text>
</comment>
<keyword evidence="3" id="KW-1185">Reference proteome</keyword>
<accession>A0A8H9L3V8</accession>
<organism evidence="2 3">
    <name type="scientific">Promicromonospora citrea</name>
    <dbReference type="NCBI Taxonomy" id="43677"/>
    <lineage>
        <taxon>Bacteria</taxon>
        <taxon>Bacillati</taxon>
        <taxon>Actinomycetota</taxon>
        <taxon>Actinomycetes</taxon>
        <taxon>Micrococcales</taxon>
        <taxon>Promicromonosporaceae</taxon>
        <taxon>Promicromonospora</taxon>
    </lineage>
</organism>
<feature type="compositionally biased region" description="Gly residues" evidence="1">
    <location>
        <begin position="55"/>
        <end position="66"/>
    </location>
</feature>
<dbReference type="AlphaFoldDB" id="A0A8H9L3V8"/>
<dbReference type="EMBL" id="BMPT01000006">
    <property type="protein sequence ID" value="GGM23770.1"/>
    <property type="molecule type" value="Genomic_DNA"/>
</dbReference>
<feature type="region of interest" description="Disordered" evidence="1">
    <location>
        <begin position="52"/>
        <end position="72"/>
    </location>
</feature>
<proteinExistence type="predicted"/>
<sequence>MTSGPPSGVPVEFAAALADLRHQALRTEVRLTEIPAPRRVAPFSAALAGDVLSGGSPGGSPGGATGTAGLADEHDHADEPLATGRFVVLHDPAGQEAWHGTFRVVTLVRATLEPEMAADPLLADVAWSWVGECLRSVGLEPGAGTVAEGGTVTRVLSQSYGALDGTPDAVDLEVRASWTPLDTHLGTHLRAWAALLGMAAGVPPLPDGVAALTRRFSDRSRQRHTVGP</sequence>
<dbReference type="InterPro" id="IPR021555">
    <property type="entry name" value="DUF3000"/>
</dbReference>
<dbReference type="Pfam" id="PF11452">
    <property type="entry name" value="DUF3000"/>
    <property type="match status" value="1"/>
</dbReference>
<evidence type="ECO:0008006" key="4">
    <source>
        <dbReference type="Google" id="ProtNLM"/>
    </source>
</evidence>
<dbReference type="Proteomes" id="UP000655589">
    <property type="component" value="Unassembled WGS sequence"/>
</dbReference>
<reference evidence="2" key="1">
    <citation type="journal article" date="2014" name="Int. J. Syst. Evol. Microbiol.">
        <title>Complete genome sequence of Corynebacterium casei LMG S-19264T (=DSM 44701T), isolated from a smear-ripened cheese.</title>
        <authorList>
            <consortium name="US DOE Joint Genome Institute (JGI-PGF)"/>
            <person name="Walter F."/>
            <person name="Albersmeier A."/>
            <person name="Kalinowski J."/>
            <person name="Ruckert C."/>
        </authorList>
    </citation>
    <scope>NUCLEOTIDE SEQUENCE</scope>
    <source>
        <strain evidence="2">JCM 3051</strain>
    </source>
</reference>
<evidence type="ECO:0000256" key="1">
    <source>
        <dbReference type="SAM" id="MobiDB-lite"/>
    </source>
</evidence>
<evidence type="ECO:0000313" key="3">
    <source>
        <dbReference type="Proteomes" id="UP000655589"/>
    </source>
</evidence>
<reference evidence="2" key="2">
    <citation type="submission" date="2020-09" db="EMBL/GenBank/DDBJ databases">
        <authorList>
            <person name="Sun Q."/>
            <person name="Ohkuma M."/>
        </authorList>
    </citation>
    <scope>NUCLEOTIDE SEQUENCE</scope>
    <source>
        <strain evidence="2">JCM 3051</strain>
    </source>
</reference>